<evidence type="ECO:0000313" key="1">
    <source>
        <dbReference type="EMBL" id="OIS96284.1"/>
    </source>
</evidence>
<feature type="non-terminal residue" evidence="1">
    <location>
        <position position="101"/>
    </location>
</feature>
<evidence type="ECO:0008006" key="3">
    <source>
        <dbReference type="Google" id="ProtNLM"/>
    </source>
</evidence>
<dbReference type="AlphaFoldDB" id="A0A1J6HTR5"/>
<accession>A0A1J6HTR5</accession>
<evidence type="ECO:0000313" key="2">
    <source>
        <dbReference type="Proteomes" id="UP000187609"/>
    </source>
</evidence>
<proteinExistence type="predicted"/>
<dbReference type="STRING" id="49451.A0A1J6HTR5"/>
<protein>
    <recommendedName>
        <fullName evidence="3">Mitochondrial protein</fullName>
    </recommendedName>
</protein>
<sequence>SLALRKLSRTTKPPVWRADYVVPSTKSAYPVSNHVVFDRLSSAYRSSLVAFSAIVEPKSFLEASRDPKWVEAMKAEISALEENNTWSIVPLPHGKVPIGCK</sequence>
<gene>
    <name evidence="1" type="ORF">A4A49_58530</name>
</gene>
<dbReference type="EMBL" id="MJEQ01037194">
    <property type="protein sequence ID" value="OIS96284.1"/>
    <property type="molecule type" value="Genomic_DNA"/>
</dbReference>
<name>A0A1J6HTR5_NICAT</name>
<keyword evidence="2" id="KW-1185">Reference proteome</keyword>
<dbReference type="Gramene" id="OIS96284">
    <property type="protein sequence ID" value="OIS96284"/>
    <property type="gene ID" value="A4A49_58530"/>
</dbReference>
<dbReference type="Proteomes" id="UP000187609">
    <property type="component" value="Unassembled WGS sequence"/>
</dbReference>
<organism evidence="1 2">
    <name type="scientific">Nicotiana attenuata</name>
    <name type="common">Coyote tobacco</name>
    <dbReference type="NCBI Taxonomy" id="49451"/>
    <lineage>
        <taxon>Eukaryota</taxon>
        <taxon>Viridiplantae</taxon>
        <taxon>Streptophyta</taxon>
        <taxon>Embryophyta</taxon>
        <taxon>Tracheophyta</taxon>
        <taxon>Spermatophyta</taxon>
        <taxon>Magnoliopsida</taxon>
        <taxon>eudicotyledons</taxon>
        <taxon>Gunneridae</taxon>
        <taxon>Pentapetalae</taxon>
        <taxon>asterids</taxon>
        <taxon>lamiids</taxon>
        <taxon>Solanales</taxon>
        <taxon>Solanaceae</taxon>
        <taxon>Nicotianoideae</taxon>
        <taxon>Nicotianeae</taxon>
        <taxon>Nicotiana</taxon>
    </lineage>
</organism>
<comment type="caution">
    <text evidence="1">The sequence shown here is derived from an EMBL/GenBank/DDBJ whole genome shotgun (WGS) entry which is preliminary data.</text>
</comment>
<reference evidence="1" key="1">
    <citation type="submission" date="2016-11" db="EMBL/GenBank/DDBJ databases">
        <title>The genome of Nicotiana attenuata.</title>
        <authorList>
            <person name="Xu S."/>
            <person name="Brockmoeller T."/>
            <person name="Gaquerel E."/>
            <person name="Navarro A."/>
            <person name="Kuhl H."/>
            <person name="Gase K."/>
            <person name="Ling Z."/>
            <person name="Zhou W."/>
            <person name="Kreitzer C."/>
            <person name="Stanke M."/>
            <person name="Tang H."/>
            <person name="Lyons E."/>
            <person name="Pandey P."/>
            <person name="Pandey S.P."/>
            <person name="Timmermann B."/>
            <person name="Baldwin I.T."/>
        </authorList>
    </citation>
    <scope>NUCLEOTIDE SEQUENCE [LARGE SCALE GENOMIC DNA]</scope>
    <source>
        <strain evidence="1">UT</strain>
    </source>
</reference>
<feature type="non-terminal residue" evidence="1">
    <location>
        <position position="1"/>
    </location>
</feature>